<accession>A0A2J8B481</accession>
<dbReference type="Proteomes" id="UP000236394">
    <property type="component" value="Unassembled WGS sequence"/>
</dbReference>
<name>A0A2J8B481_9FIRM</name>
<gene>
    <name evidence="2" type="ORF">B7R76_01475</name>
</gene>
<protein>
    <recommendedName>
        <fullName evidence="1">ATPase AAA-type core domain-containing protein</fullName>
    </recommendedName>
</protein>
<dbReference type="RefSeq" id="WP_102892234.1">
    <property type="nucleotide sequence ID" value="NZ_NBZD01000001.1"/>
</dbReference>
<dbReference type="SUPFAM" id="SSF52540">
    <property type="entry name" value="P-loop containing nucleoside triphosphate hydrolases"/>
    <property type="match status" value="1"/>
</dbReference>
<dbReference type="AlphaFoldDB" id="A0A2J8B481"/>
<proteinExistence type="predicted"/>
<dbReference type="InterPro" id="IPR003959">
    <property type="entry name" value="ATPase_AAA_core"/>
</dbReference>
<organism evidence="2 3">
    <name type="scientific">Mageeibacillus indolicus</name>
    <dbReference type="NCBI Taxonomy" id="884684"/>
    <lineage>
        <taxon>Bacteria</taxon>
        <taxon>Bacillati</taxon>
        <taxon>Bacillota</taxon>
        <taxon>Clostridia</taxon>
        <taxon>Eubacteriales</taxon>
        <taxon>Oscillospiraceae</taxon>
        <taxon>Mageeibacillus</taxon>
    </lineage>
</organism>
<reference evidence="3" key="1">
    <citation type="submission" date="2017-04" db="EMBL/GenBank/DDBJ databases">
        <authorList>
            <person name="Bumgarner R.E."/>
            <person name="Fredricks D.N."/>
            <person name="Srinivasan S."/>
        </authorList>
    </citation>
    <scope>NUCLEOTIDE SEQUENCE [LARGE SCALE GENOMIC DNA]</scope>
    <source>
        <strain evidence="3">KA00405</strain>
    </source>
</reference>
<dbReference type="InterPro" id="IPR027417">
    <property type="entry name" value="P-loop_NTPase"/>
</dbReference>
<dbReference type="Pfam" id="PF13304">
    <property type="entry name" value="AAA_21"/>
    <property type="match status" value="1"/>
</dbReference>
<dbReference type="EMBL" id="NBZD01000001">
    <property type="protein sequence ID" value="PNH19583.1"/>
    <property type="molecule type" value="Genomic_DNA"/>
</dbReference>
<evidence type="ECO:0000313" key="3">
    <source>
        <dbReference type="Proteomes" id="UP000236394"/>
    </source>
</evidence>
<sequence>MLLGLHIKNFASLVDVKVGLDVDQLSGLNESTTSSERKNFSLQSVSVLIGANNAGKSSVLQALDFLQDCVLHGVTSAAQMNGRHGFFDLRTRGTDEPMSLRILFSSAKTGIIYNYMLQIGDNDQGKPLITAESLQIVEQETGDFFRCADDKFTARFGTHEESQVVKPYDLPLLSVYAKLPGADFCREPYEYIEHWLYISFPALMNQPGRASRDFMLQASQLGNLSGGHRHINRYADNVPNVLAYLQKKHPNIYQEFLQTVRQSVKLTANLKNALINSDFSNADARYFLLVLLLFDPKPRSLLLLDAPESELYPDKINSLAEQLRRFSFKTSSQILLTTHSLGLVDNFAPWEVWLFKNHTQTAPLENSDWNDEWNRLAYQVFPVEGEEKKPEISKSGVAVKAGVVAKCVAADPKVRAMYNEGIGLASLWYSGHFA</sequence>
<evidence type="ECO:0000313" key="2">
    <source>
        <dbReference type="EMBL" id="PNH19583.1"/>
    </source>
</evidence>
<dbReference type="Gene3D" id="3.40.50.300">
    <property type="entry name" value="P-loop containing nucleotide triphosphate hydrolases"/>
    <property type="match status" value="2"/>
</dbReference>
<dbReference type="PANTHER" id="PTHR40396">
    <property type="entry name" value="ATPASE-LIKE PROTEIN"/>
    <property type="match status" value="1"/>
</dbReference>
<dbReference type="GO" id="GO:0005524">
    <property type="term" value="F:ATP binding"/>
    <property type="evidence" value="ECO:0007669"/>
    <property type="project" value="InterPro"/>
</dbReference>
<feature type="domain" description="ATPase AAA-type core" evidence="1">
    <location>
        <begin position="46"/>
        <end position="345"/>
    </location>
</feature>
<evidence type="ECO:0000259" key="1">
    <source>
        <dbReference type="Pfam" id="PF13304"/>
    </source>
</evidence>
<dbReference type="PANTHER" id="PTHR40396:SF1">
    <property type="entry name" value="ATPASE AAA-TYPE CORE DOMAIN-CONTAINING PROTEIN"/>
    <property type="match status" value="1"/>
</dbReference>
<dbReference type="GO" id="GO:0016887">
    <property type="term" value="F:ATP hydrolysis activity"/>
    <property type="evidence" value="ECO:0007669"/>
    <property type="project" value="InterPro"/>
</dbReference>
<comment type="caution">
    <text evidence="2">The sequence shown here is derived from an EMBL/GenBank/DDBJ whole genome shotgun (WGS) entry which is preliminary data.</text>
</comment>